<dbReference type="Proteomes" id="UP000054279">
    <property type="component" value="Unassembled WGS sequence"/>
</dbReference>
<dbReference type="EMBL" id="KN837117">
    <property type="protein sequence ID" value="KIJ44457.1"/>
    <property type="molecule type" value="Genomic_DNA"/>
</dbReference>
<gene>
    <name evidence="2" type="ORF">M422DRAFT_252062</name>
</gene>
<organism evidence="2 3">
    <name type="scientific">Sphaerobolus stellatus (strain SS14)</name>
    <dbReference type="NCBI Taxonomy" id="990650"/>
    <lineage>
        <taxon>Eukaryota</taxon>
        <taxon>Fungi</taxon>
        <taxon>Dikarya</taxon>
        <taxon>Basidiomycota</taxon>
        <taxon>Agaricomycotina</taxon>
        <taxon>Agaricomycetes</taxon>
        <taxon>Phallomycetidae</taxon>
        <taxon>Geastrales</taxon>
        <taxon>Sphaerobolaceae</taxon>
        <taxon>Sphaerobolus</taxon>
    </lineage>
</organism>
<accession>A0A0C9VQA9</accession>
<feature type="compositionally biased region" description="Polar residues" evidence="1">
    <location>
        <begin position="146"/>
        <end position="165"/>
    </location>
</feature>
<feature type="region of interest" description="Disordered" evidence="1">
    <location>
        <begin position="24"/>
        <end position="77"/>
    </location>
</feature>
<feature type="compositionally biased region" description="Acidic residues" evidence="1">
    <location>
        <begin position="62"/>
        <end position="77"/>
    </location>
</feature>
<protein>
    <submittedName>
        <fullName evidence="2">Uncharacterized protein</fullName>
    </submittedName>
</protein>
<evidence type="ECO:0000256" key="1">
    <source>
        <dbReference type="SAM" id="MobiDB-lite"/>
    </source>
</evidence>
<reference evidence="2 3" key="1">
    <citation type="submission" date="2014-06" db="EMBL/GenBank/DDBJ databases">
        <title>Evolutionary Origins and Diversification of the Mycorrhizal Mutualists.</title>
        <authorList>
            <consortium name="DOE Joint Genome Institute"/>
            <consortium name="Mycorrhizal Genomics Consortium"/>
            <person name="Kohler A."/>
            <person name="Kuo A."/>
            <person name="Nagy L.G."/>
            <person name="Floudas D."/>
            <person name="Copeland A."/>
            <person name="Barry K.W."/>
            <person name="Cichocki N."/>
            <person name="Veneault-Fourrey C."/>
            <person name="LaButti K."/>
            <person name="Lindquist E.A."/>
            <person name="Lipzen A."/>
            <person name="Lundell T."/>
            <person name="Morin E."/>
            <person name="Murat C."/>
            <person name="Riley R."/>
            <person name="Ohm R."/>
            <person name="Sun H."/>
            <person name="Tunlid A."/>
            <person name="Henrissat B."/>
            <person name="Grigoriev I.V."/>
            <person name="Hibbett D.S."/>
            <person name="Martin F."/>
        </authorList>
    </citation>
    <scope>NUCLEOTIDE SEQUENCE [LARGE SCALE GENOMIC DNA]</scope>
    <source>
        <strain evidence="2 3">SS14</strain>
    </source>
</reference>
<keyword evidence="3" id="KW-1185">Reference proteome</keyword>
<feature type="region of interest" description="Disordered" evidence="1">
    <location>
        <begin position="146"/>
        <end position="190"/>
    </location>
</feature>
<sequence length="190" mass="20738">MSQEEAGNTYAILYSPSTGSPFQGVNVPNLVEDSSHPQPPLNHTGQIVSETDEIIRSLGEAEHEEEDPELSSNEDVEEENLILPFHRNQAAITKQLEVCLAHEHKQTVPRLFGIQALLEQLGGNSLPVPLETGPVPATITSSTHVKETNTNPASQANSTQPCNNTSEKKRTLVPPSPEQSQKRKRSTATF</sequence>
<evidence type="ECO:0000313" key="2">
    <source>
        <dbReference type="EMBL" id="KIJ44457.1"/>
    </source>
</evidence>
<name>A0A0C9VQA9_SPHS4</name>
<proteinExistence type="predicted"/>
<dbReference type="AlphaFoldDB" id="A0A0C9VQA9"/>
<evidence type="ECO:0000313" key="3">
    <source>
        <dbReference type="Proteomes" id="UP000054279"/>
    </source>
</evidence>
<dbReference type="HOGENOM" id="CLU_1428824_0_0_1"/>